<evidence type="ECO:0000313" key="3">
    <source>
        <dbReference type="EMBL" id="QQN87814.1"/>
    </source>
</evidence>
<dbReference type="PANTHER" id="PTHR30093:SF47">
    <property type="entry name" value="TYPE IV PILUS NON-CORE MINOR PILIN PILE"/>
    <property type="match status" value="1"/>
</dbReference>
<dbReference type="SUPFAM" id="SSF54523">
    <property type="entry name" value="Pili subunits"/>
    <property type="match status" value="1"/>
</dbReference>
<evidence type="ECO:0000256" key="1">
    <source>
        <dbReference type="ARBA" id="ARBA00022481"/>
    </source>
</evidence>
<dbReference type="InterPro" id="IPR012902">
    <property type="entry name" value="N_methyl_site"/>
</dbReference>
<feature type="transmembrane region" description="Helical" evidence="2">
    <location>
        <begin position="6"/>
        <end position="27"/>
    </location>
</feature>
<dbReference type="RefSeq" id="WP_180033761.1">
    <property type="nucleotide sequence ID" value="NZ_CP060811.1"/>
</dbReference>
<keyword evidence="2" id="KW-0472">Membrane</keyword>
<accession>A0A7T7WHM7</accession>
<dbReference type="InterPro" id="IPR031982">
    <property type="entry name" value="PilE-like"/>
</dbReference>
<dbReference type="Proteomes" id="UP000596079">
    <property type="component" value="Chromosome"/>
</dbReference>
<dbReference type="PROSITE" id="PS00409">
    <property type="entry name" value="PROKAR_NTER_METHYL"/>
    <property type="match status" value="1"/>
</dbReference>
<dbReference type="PRINTS" id="PR00813">
    <property type="entry name" value="BCTERIALGSPG"/>
</dbReference>
<dbReference type="NCBIfam" id="TIGR02532">
    <property type="entry name" value="IV_pilin_GFxxxE"/>
    <property type="match status" value="1"/>
</dbReference>
<dbReference type="Pfam" id="PF16732">
    <property type="entry name" value="ComP_DUS"/>
    <property type="match status" value="1"/>
</dbReference>
<dbReference type="EMBL" id="CP060811">
    <property type="protein sequence ID" value="QQN87814.1"/>
    <property type="molecule type" value="Genomic_DNA"/>
</dbReference>
<dbReference type="GO" id="GO:0015627">
    <property type="term" value="C:type II protein secretion system complex"/>
    <property type="evidence" value="ECO:0007669"/>
    <property type="project" value="InterPro"/>
</dbReference>
<name>A0A7T7WHM7_9GAMM</name>
<evidence type="ECO:0000313" key="4">
    <source>
        <dbReference type="Proteomes" id="UP000596079"/>
    </source>
</evidence>
<reference evidence="3 4" key="1">
    <citation type="submission" date="2020-08" db="EMBL/GenBank/DDBJ databases">
        <title>Emergence of ISAba1-mediated novel tet(X) in Acinetobacter variabilis from a chicken farm.</title>
        <authorList>
            <person name="Peng K."/>
            <person name="Li R."/>
        </authorList>
    </citation>
    <scope>NUCLEOTIDE SEQUENCE [LARGE SCALE GENOMIC DNA]</scope>
    <source>
        <strain evidence="3 4">XM9F202-2</strain>
    </source>
</reference>
<sequence length="144" mass="16225">MNKTKGFTLIELMIAVAIIGILAAIAYPSYIEYVKRTNRIDMQTQLLMIMHKLQNYKVINHTYKNASLSNLKVDSTYPSTGLYDVELSVDSDGQGYLLKASPSAGKSQKNDGDLCINQEGYRYWRKANTCDRSNLTATSNWDGR</sequence>
<gene>
    <name evidence="3" type="ORF">IAQ69_13370</name>
</gene>
<dbReference type="InterPro" id="IPR000983">
    <property type="entry name" value="Bac_GSPG_pilin"/>
</dbReference>
<evidence type="ECO:0000256" key="2">
    <source>
        <dbReference type="SAM" id="Phobius"/>
    </source>
</evidence>
<protein>
    <submittedName>
        <fullName evidence="3">Prepilin-type N-terminal cleavage/methylation domain-containing protein</fullName>
    </submittedName>
</protein>
<keyword evidence="2" id="KW-1133">Transmembrane helix</keyword>
<dbReference type="AlphaFoldDB" id="A0A7T7WHM7"/>
<keyword evidence="1" id="KW-0488">Methylation</keyword>
<keyword evidence="2" id="KW-0812">Transmembrane</keyword>
<dbReference type="GO" id="GO:0015628">
    <property type="term" value="P:protein secretion by the type II secretion system"/>
    <property type="evidence" value="ECO:0007669"/>
    <property type="project" value="InterPro"/>
</dbReference>
<dbReference type="GO" id="GO:0043683">
    <property type="term" value="P:type IV pilus assembly"/>
    <property type="evidence" value="ECO:0007669"/>
    <property type="project" value="InterPro"/>
</dbReference>
<dbReference type="PANTHER" id="PTHR30093">
    <property type="entry name" value="GENERAL SECRETION PATHWAY PROTEIN G"/>
    <property type="match status" value="1"/>
</dbReference>
<dbReference type="InterPro" id="IPR045584">
    <property type="entry name" value="Pilin-like"/>
</dbReference>
<organism evidence="3 4">
    <name type="scientific">Acinetobacter variabilis</name>
    <dbReference type="NCBI Taxonomy" id="70346"/>
    <lineage>
        <taxon>Bacteria</taxon>
        <taxon>Pseudomonadati</taxon>
        <taxon>Pseudomonadota</taxon>
        <taxon>Gammaproteobacteria</taxon>
        <taxon>Moraxellales</taxon>
        <taxon>Moraxellaceae</taxon>
        <taxon>Acinetobacter</taxon>
    </lineage>
</organism>
<proteinExistence type="predicted"/>
<dbReference type="Gene3D" id="3.30.700.10">
    <property type="entry name" value="Glycoprotein, Type 4 Pilin"/>
    <property type="match status" value="1"/>
</dbReference>
<dbReference type="Pfam" id="PF07963">
    <property type="entry name" value="N_methyl"/>
    <property type="match status" value="1"/>
</dbReference>